<keyword evidence="2" id="KW-0813">Transport</keyword>
<keyword evidence="11" id="KW-1185">Reference proteome</keyword>
<dbReference type="AlphaFoldDB" id="A0A511W5K4"/>
<evidence type="ECO:0000256" key="1">
    <source>
        <dbReference type="ARBA" id="ARBA00004202"/>
    </source>
</evidence>
<evidence type="ECO:0000313" key="11">
    <source>
        <dbReference type="Proteomes" id="UP000321440"/>
    </source>
</evidence>
<dbReference type="InterPro" id="IPR027417">
    <property type="entry name" value="P-loop_NTPase"/>
</dbReference>
<dbReference type="Proteomes" id="UP000321440">
    <property type="component" value="Unassembled WGS sequence"/>
</dbReference>
<organism evidence="10 11">
    <name type="scientific">Alkalibacillus haloalkaliphilus</name>
    <dbReference type="NCBI Taxonomy" id="94136"/>
    <lineage>
        <taxon>Bacteria</taxon>
        <taxon>Bacillati</taxon>
        <taxon>Bacillota</taxon>
        <taxon>Bacilli</taxon>
        <taxon>Bacillales</taxon>
        <taxon>Bacillaceae</taxon>
        <taxon>Alkalibacillus</taxon>
    </lineage>
</organism>
<evidence type="ECO:0000256" key="3">
    <source>
        <dbReference type="ARBA" id="ARBA00022475"/>
    </source>
</evidence>
<dbReference type="GO" id="GO:0016887">
    <property type="term" value="F:ATP hydrolysis activity"/>
    <property type="evidence" value="ECO:0007669"/>
    <property type="project" value="InterPro"/>
</dbReference>
<keyword evidence="3" id="KW-1003">Cell membrane</keyword>
<proteinExistence type="predicted"/>
<keyword evidence="4" id="KW-0677">Repeat</keyword>
<dbReference type="PANTHER" id="PTHR43790:SF9">
    <property type="entry name" value="GALACTOFURANOSE TRANSPORTER ATP-BINDING PROTEIN YTFR"/>
    <property type="match status" value="1"/>
</dbReference>
<evidence type="ECO:0000256" key="5">
    <source>
        <dbReference type="ARBA" id="ARBA00022741"/>
    </source>
</evidence>
<dbReference type="InterPro" id="IPR003593">
    <property type="entry name" value="AAA+_ATPase"/>
</dbReference>
<evidence type="ECO:0000256" key="6">
    <source>
        <dbReference type="ARBA" id="ARBA00022840"/>
    </source>
</evidence>
<accession>A0A511W5K4</accession>
<evidence type="ECO:0000256" key="8">
    <source>
        <dbReference type="ARBA" id="ARBA00023136"/>
    </source>
</evidence>
<gene>
    <name evidence="10" type="primary">rbsA_1</name>
    <name evidence="10" type="ORF">AHA02nite_21560</name>
</gene>
<sequence length="508" mass="56729">MQVEMLNVNKSFGSNKVLEDVSITVNGGEIYALLGENGAGKSTLMNILGGVLPLDRGEICINGESVSFEKPADSQSSGIAFIHQELNLINDLPVYENMFIGREPKKRFGQLDHKKMIKETEDLFKRMDIDLDPKALVGDLDASYKQIVEICRAMSTNASIIIMDEPTTSLTDTEINRVFGMMNTLREQGVGLIFISHKLKEVKRICDRYAVLRDGGLVSEGYVEDVTINDIARFMVGYDVRTEPLIRERPLGEEVLRIENLTYEQQFKDINFSIKAGEVVGFTGLLGDGRSELFQSIFGSKGVSSGAIYVNDKKVSTNSTMDAIKNGIAYLPRNRKENAIISDMDILENSAIATWPQYSKFGIINKDIHKQQFEKQRDKLNIKMDKWTDNITKLSGGNQQKVVLSKWLNTGPKILILDNPTQGVDVGAKEDIYDIILDLADQKIAVVVLSSEAQEIIRVCDRTMVMYHGTVQGELKGKEMTDHNIMTLATGGELELEGEGKPLWKQEQ</sequence>
<keyword evidence="6 10" id="KW-0067">ATP-binding</keyword>
<dbReference type="Gene3D" id="3.40.50.300">
    <property type="entry name" value="P-loop containing nucleotide triphosphate hydrolases"/>
    <property type="match status" value="2"/>
</dbReference>
<dbReference type="SUPFAM" id="SSF52540">
    <property type="entry name" value="P-loop containing nucleoside triphosphate hydrolases"/>
    <property type="match status" value="2"/>
</dbReference>
<dbReference type="InterPro" id="IPR017871">
    <property type="entry name" value="ABC_transporter-like_CS"/>
</dbReference>
<keyword evidence="5" id="KW-0547">Nucleotide-binding</keyword>
<evidence type="ECO:0000259" key="9">
    <source>
        <dbReference type="PROSITE" id="PS50893"/>
    </source>
</evidence>
<keyword evidence="8" id="KW-0472">Membrane</keyword>
<dbReference type="InterPro" id="IPR003439">
    <property type="entry name" value="ABC_transporter-like_ATP-bd"/>
</dbReference>
<dbReference type="PROSITE" id="PS50893">
    <property type="entry name" value="ABC_TRANSPORTER_2"/>
    <property type="match status" value="2"/>
</dbReference>
<feature type="domain" description="ABC transporter" evidence="9">
    <location>
        <begin position="240"/>
        <end position="493"/>
    </location>
</feature>
<dbReference type="Pfam" id="PF00005">
    <property type="entry name" value="ABC_tran"/>
    <property type="match status" value="2"/>
</dbReference>
<dbReference type="GO" id="GO:0005886">
    <property type="term" value="C:plasma membrane"/>
    <property type="evidence" value="ECO:0007669"/>
    <property type="project" value="UniProtKB-SubCell"/>
</dbReference>
<comment type="subcellular location">
    <subcellularLocation>
        <location evidence="1">Cell membrane</location>
        <topology evidence="1">Peripheral membrane protein</topology>
    </subcellularLocation>
</comment>
<keyword evidence="7" id="KW-1278">Translocase</keyword>
<dbReference type="FunFam" id="3.40.50.300:FF:000127">
    <property type="entry name" value="Ribose import ATP-binding protein RbsA"/>
    <property type="match status" value="1"/>
</dbReference>
<comment type="caution">
    <text evidence="10">The sequence shown here is derived from an EMBL/GenBank/DDBJ whole genome shotgun (WGS) entry which is preliminary data.</text>
</comment>
<protein>
    <submittedName>
        <fullName evidence="10">Ribose import ATP-binding protein RbsA</fullName>
    </submittedName>
</protein>
<name>A0A511W5K4_9BACI</name>
<dbReference type="PANTHER" id="PTHR43790">
    <property type="entry name" value="CARBOHYDRATE TRANSPORT ATP-BINDING PROTEIN MG119-RELATED"/>
    <property type="match status" value="1"/>
</dbReference>
<dbReference type="PROSITE" id="PS00211">
    <property type="entry name" value="ABC_TRANSPORTER_1"/>
    <property type="match status" value="1"/>
</dbReference>
<evidence type="ECO:0000256" key="2">
    <source>
        <dbReference type="ARBA" id="ARBA00022448"/>
    </source>
</evidence>
<evidence type="ECO:0000256" key="4">
    <source>
        <dbReference type="ARBA" id="ARBA00022737"/>
    </source>
</evidence>
<evidence type="ECO:0000256" key="7">
    <source>
        <dbReference type="ARBA" id="ARBA00022967"/>
    </source>
</evidence>
<dbReference type="EMBL" id="BJYA01000014">
    <property type="protein sequence ID" value="GEN46380.1"/>
    <property type="molecule type" value="Genomic_DNA"/>
</dbReference>
<reference evidence="10 11" key="1">
    <citation type="submission" date="2019-07" db="EMBL/GenBank/DDBJ databases">
        <title>Whole genome shotgun sequence of Alkalibacillus haloalkaliphilus NBRC 103110.</title>
        <authorList>
            <person name="Hosoyama A."/>
            <person name="Uohara A."/>
            <person name="Ohji S."/>
            <person name="Ichikawa N."/>
        </authorList>
    </citation>
    <scope>NUCLEOTIDE SEQUENCE [LARGE SCALE GENOMIC DNA]</scope>
    <source>
        <strain evidence="10 11">NBRC 103110</strain>
    </source>
</reference>
<dbReference type="RefSeq" id="WP_146817156.1">
    <property type="nucleotide sequence ID" value="NZ_BJYA01000014.1"/>
</dbReference>
<evidence type="ECO:0000313" key="10">
    <source>
        <dbReference type="EMBL" id="GEN46380.1"/>
    </source>
</evidence>
<dbReference type="GO" id="GO:0005524">
    <property type="term" value="F:ATP binding"/>
    <property type="evidence" value="ECO:0007669"/>
    <property type="project" value="UniProtKB-KW"/>
</dbReference>
<dbReference type="OrthoDB" id="9771863at2"/>
<dbReference type="CDD" id="cd03215">
    <property type="entry name" value="ABC_Carb_Monos_II"/>
    <property type="match status" value="1"/>
</dbReference>
<feature type="domain" description="ABC transporter" evidence="9">
    <location>
        <begin position="3"/>
        <end position="239"/>
    </location>
</feature>
<dbReference type="CDD" id="cd03216">
    <property type="entry name" value="ABC_Carb_Monos_I"/>
    <property type="match status" value="1"/>
</dbReference>
<dbReference type="SMART" id="SM00382">
    <property type="entry name" value="AAA"/>
    <property type="match status" value="2"/>
</dbReference>
<dbReference type="InterPro" id="IPR050107">
    <property type="entry name" value="ABC_carbohydrate_import_ATPase"/>
</dbReference>